<dbReference type="PANTHER" id="PTHR22743:SF165">
    <property type="entry name" value="BTB AND MATH DOMAIN CONTAINING-RELATED"/>
    <property type="match status" value="1"/>
</dbReference>
<dbReference type="OMA" id="RIAGEYQ"/>
<protein>
    <recommendedName>
        <fullName evidence="1">BTB domain-containing protein</fullName>
    </recommendedName>
</protein>
<accession>E3LIN4</accession>
<dbReference type="RefSeq" id="XP_003116208.2">
    <property type="nucleotide sequence ID" value="XM_003116160.2"/>
</dbReference>
<keyword evidence="3" id="KW-1185">Reference proteome</keyword>
<dbReference type="FunCoup" id="E3LIN4">
    <property type="interactions" value="23"/>
</dbReference>
<dbReference type="eggNOG" id="ENOG502QUFU">
    <property type="taxonomic scope" value="Eukaryota"/>
</dbReference>
<dbReference type="CDD" id="cd01165">
    <property type="entry name" value="BTB_POZ"/>
    <property type="match status" value="2"/>
</dbReference>
<dbReference type="SUPFAM" id="SSF49599">
    <property type="entry name" value="TRAF domain-like"/>
    <property type="match status" value="1"/>
</dbReference>
<dbReference type="CTD" id="9820019"/>
<evidence type="ECO:0000313" key="3">
    <source>
        <dbReference type="Proteomes" id="UP000008281"/>
    </source>
</evidence>
<dbReference type="SMART" id="SM00225">
    <property type="entry name" value="BTB"/>
    <property type="match status" value="2"/>
</dbReference>
<dbReference type="STRING" id="31234.E3LIN4"/>
<dbReference type="GeneID" id="9820019"/>
<dbReference type="Pfam" id="PF00917">
    <property type="entry name" value="MATH"/>
    <property type="match status" value="2"/>
</dbReference>
<gene>
    <name evidence="2" type="ORF">CRE_08995</name>
</gene>
<name>E3LIN4_CAERE</name>
<dbReference type="SUPFAM" id="SSF54695">
    <property type="entry name" value="POZ domain"/>
    <property type="match status" value="2"/>
</dbReference>
<dbReference type="Gene3D" id="2.60.210.10">
    <property type="entry name" value="Apoptosis, Tumor Necrosis Factor Receptor Associated Protein 2, Chain A"/>
    <property type="match status" value="1"/>
</dbReference>
<dbReference type="InterPro" id="IPR000210">
    <property type="entry name" value="BTB/POZ_dom"/>
</dbReference>
<dbReference type="Proteomes" id="UP000008281">
    <property type="component" value="Unassembled WGS sequence"/>
</dbReference>
<sequence length="584" mass="66941">MTSIERKFTVKHVFTDFIKSTSDGNEMNGKPEKHFGCTWHANVLPSYSRSGNQVDHYFISLYLENHRKSEEWRIGASCELMFETAKGPKSIENDACEFPHSENNFIFELKGEDLRKYLIDGKLGVEFHVSIDKITGMQLFDESMRKYSDVVLIVEDQKFYVLKFFLASQSSYFDTLFFGNFEESAKSEITLTGIEASQFQNFLEALHGHSVIDDKTVEGVLNLANMYDAQTVFQRCQTFLLKESKKCMKEKLELAGKFQLPNLKKDCLSKINTFEEIRAVVPHSSESMDHHILAKLFDKLIEVQKPSSTSFSNISALGRHNSLKNRIDGYFISLYCEKPRVSREWSVDTKFELLIESNQGMELIECRSDRFNCTHSEFVFVVEFQDLKKYLIDGKLGVEFHVSINKMIGMQLFDESMKKYSDVVLIVEDEKFYVLKLFLASQSSYFESLLLGDFKESAQSEVTLSGISAADFQNYLEALHGHSVIDDKTVTGILKLANMYDTPSILQKCQIFLIEHSKKSMKEKLRIAGEYQLSELKYDCFHKINTVDDIRAAVPSYSAGVDHDILAHLFDKLLKLQPTTTAST</sequence>
<dbReference type="OrthoDB" id="6359816at2759"/>
<evidence type="ECO:0000313" key="2">
    <source>
        <dbReference type="EMBL" id="EFO95104.1"/>
    </source>
</evidence>
<dbReference type="KEGG" id="crq:GCK72_020398"/>
<feature type="domain" description="BTB" evidence="1">
    <location>
        <begin position="421"/>
        <end position="488"/>
    </location>
</feature>
<dbReference type="InterPro" id="IPR052664">
    <property type="entry name" value="BTB-MATH_domain_protein"/>
</dbReference>
<organism evidence="3">
    <name type="scientific">Caenorhabditis remanei</name>
    <name type="common">Caenorhabditis vulgaris</name>
    <dbReference type="NCBI Taxonomy" id="31234"/>
    <lineage>
        <taxon>Eukaryota</taxon>
        <taxon>Metazoa</taxon>
        <taxon>Ecdysozoa</taxon>
        <taxon>Nematoda</taxon>
        <taxon>Chromadorea</taxon>
        <taxon>Rhabditida</taxon>
        <taxon>Rhabditina</taxon>
        <taxon>Rhabditomorpha</taxon>
        <taxon>Rhabditoidea</taxon>
        <taxon>Rhabditidae</taxon>
        <taxon>Peloderinae</taxon>
        <taxon>Caenorhabditis</taxon>
    </lineage>
</organism>
<feature type="domain" description="BTB" evidence="1">
    <location>
        <begin position="148"/>
        <end position="215"/>
    </location>
</feature>
<dbReference type="InterPro" id="IPR002083">
    <property type="entry name" value="MATH/TRAF_dom"/>
</dbReference>
<proteinExistence type="predicted"/>
<dbReference type="InterPro" id="IPR011333">
    <property type="entry name" value="SKP1/BTB/POZ_sf"/>
</dbReference>
<dbReference type="HOGENOM" id="CLU_433652_0_0_1"/>
<dbReference type="Gene3D" id="3.30.710.10">
    <property type="entry name" value="Potassium Channel Kv1.1, Chain A"/>
    <property type="match status" value="2"/>
</dbReference>
<dbReference type="EMBL" id="DS268409">
    <property type="protein sequence ID" value="EFO95104.1"/>
    <property type="molecule type" value="Genomic_DNA"/>
</dbReference>
<dbReference type="AlphaFoldDB" id="E3LIN4"/>
<reference evidence="2" key="1">
    <citation type="submission" date="2007-07" db="EMBL/GenBank/DDBJ databases">
        <title>PCAP assembly of the Caenorhabditis remanei genome.</title>
        <authorList>
            <consortium name="The Caenorhabditis remanei Sequencing Consortium"/>
            <person name="Wilson R.K."/>
        </authorList>
    </citation>
    <scope>NUCLEOTIDE SEQUENCE [LARGE SCALE GENOMIC DNA]</scope>
    <source>
        <strain evidence="2">PB4641</strain>
    </source>
</reference>
<dbReference type="InterPro" id="IPR008974">
    <property type="entry name" value="TRAF-like"/>
</dbReference>
<dbReference type="InParanoid" id="E3LIN4"/>
<evidence type="ECO:0000259" key="1">
    <source>
        <dbReference type="PROSITE" id="PS50097"/>
    </source>
</evidence>
<dbReference type="PROSITE" id="PS50097">
    <property type="entry name" value="BTB"/>
    <property type="match status" value="2"/>
</dbReference>
<dbReference type="PANTHER" id="PTHR22743">
    <property type="entry name" value="MEPRIN/TRAF-LIKE MATH FAMILY-C.ELEGANS"/>
    <property type="match status" value="1"/>
</dbReference>
<dbReference type="Pfam" id="PF00651">
    <property type="entry name" value="BTB"/>
    <property type="match status" value="2"/>
</dbReference>
<dbReference type="CDD" id="cd00121">
    <property type="entry name" value="MATH"/>
    <property type="match status" value="1"/>
</dbReference>